<dbReference type="InterPro" id="IPR036691">
    <property type="entry name" value="Endo/exonu/phosph_ase_sf"/>
</dbReference>
<dbReference type="OrthoDB" id="9975959at2759"/>
<sequence>MAPQPRARMSAALTHLVSLLRTIPPSSAVLIFLQEMSEDAPAASSGASTRAADLSQIADTSWIRETFNVTDLTPEKWSAHYGQTTLIDRRLSIEKVERLRLVSEFGRDALMVDLRLTSSTRDGEHNELLRVCNVQPDSMAGDARPIQWEGIAAHLQDDTADVSASILAGDRNATRPRDGSLPQQNGFKDSYFRARW</sequence>
<evidence type="ECO:0008006" key="4">
    <source>
        <dbReference type="Google" id="ProtNLM"/>
    </source>
</evidence>
<keyword evidence="1" id="KW-0732">Signal</keyword>
<dbReference type="SUPFAM" id="SSF56219">
    <property type="entry name" value="DNase I-like"/>
    <property type="match status" value="1"/>
</dbReference>
<dbReference type="AlphaFoldDB" id="A0A6A5UXK2"/>
<evidence type="ECO:0000313" key="2">
    <source>
        <dbReference type="EMBL" id="KAF1969883.1"/>
    </source>
</evidence>
<dbReference type="Gene3D" id="3.60.10.10">
    <property type="entry name" value="Endonuclease/exonuclease/phosphatase"/>
    <property type="match status" value="1"/>
</dbReference>
<gene>
    <name evidence="2" type="ORF">BU23DRAFT_557295</name>
</gene>
<accession>A0A6A5UXK2</accession>
<reference evidence="2" key="1">
    <citation type="journal article" date="2020" name="Stud. Mycol.">
        <title>101 Dothideomycetes genomes: a test case for predicting lifestyles and emergence of pathogens.</title>
        <authorList>
            <person name="Haridas S."/>
            <person name="Albert R."/>
            <person name="Binder M."/>
            <person name="Bloem J."/>
            <person name="Labutti K."/>
            <person name="Salamov A."/>
            <person name="Andreopoulos B."/>
            <person name="Baker S."/>
            <person name="Barry K."/>
            <person name="Bills G."/>
            <person name="Bluhm B."/>
            <person name="Cannon C."/>
            <person name="Castanera R."/>
            <person name="Culley D."/>
            <person name="Daum C."/>
            <person name="Ezra D."/>
            <person name="Gonzalez J."/>
            <person name="Henrissat B."/>
            <person name="Kuo A."/>
            <person name="Liang C."/>
            <person name="Lipzen A."/>
            <person name="Lutzoni F."/>
            <person name="Magnuson J."/>
            <person name="Mondo S."/>
            <person name="Nolan M."/>
            <person name="Ohm R."/>
            <person name="Pangilinan J."/>
            <person name="Park H.-J."/>
            <person name="Ramirez L."/>
            <person name="Alfaro M."/>
            <person name="Sun H."/>
            <person name="Tritt A."/>
            <person name="Yoshinaga Y."/>
            <person name="Zwiers L.-H."/>
            <person name="Turgeon B."/>
            <person name="Goodwin S."/>
            <person name="Spatafora J."/>
            <person name="Crous P."/>
            <person name="Grigoriev I."/>
        </authorList>
    </citation>
    <scope>NUCLEOTIDE SEQUENCE</scope>
    <source>
        <strain evidence="2">CBS 107.79</strain>
    </source>
</reference>
<keyword evidence="3" id="KW-1185">Reference proteome</keyword>
<feature type="signal peptide" evidence="1">
    <location>
        <begin position="1"/>
        <end position="28"/>
    </location>
</feature>
<evidence type="ECO:0000256" key="1">
    <source>
        <dbReference type="SAM" id="SignalP"/>
    </source>
</evidence>
<protein>
    <recommendedName>
        <fullName evidence="4">Endonuclease/exonuclease/phosphatase domain-containing protein</fullName>
    </recommendedName>
</protein>
<dbReference type="Proteomes" id="UP000800036">
    <property type="component" value="Unassembled WGS sequence"/>
</dbReference>
<feature type="chain" id="PRO_5025581728" description="Endonuclease/exonuclease/phosphatase domain-containing protein" evidence="1">
    <location>
        <begin position="29"/>
        <end position="196"/>
    </location>
</feature>
<proteinExistence type="predicted"/>
<name>A0A6A5UXK2_9PLEO</name>
<organism evidence="2 3">
    <name type="scientific">Bimuria novae-zelandiae CBS 107.79</name>
    <dbReference type="NCBI Taxonomy" id="1447943"/>
    <lineage>
        <taxon>Eukaryota</taxon>
        <taxon>Fungi</taxon>
        <taxon>Dikarya</taxon>
        <taxon>Ascomycota</taxon>
        <taxon>Pezizomycotina</taxon>
        <taxon>Dothideomycetes</taxon>
        <taxon>Pleosporomycetidae</taxon>
        <taxon>Pleosporales</taxon>
        <taxon>Massarineae</taxon>
        <taxon>Didymosphaeriaceae</taxon>
        <taxon>Bimuria</taxon>
    </lineage>
</organism>
<evidence type="ECO:0000313" key="3">
    <source>
        <dbReference type="Proteomes" id="UP000800036"/>
    </source>
</evidence>
<dbReference type="EMBL" id="ML976705">
    <property type="protein sequence ID" value="KAF1969883.1"/>
    <property type="molecule type" value="Genomic_DNA"/>
</dbReference>